<feature type="compositionally biased region" description="Basic and acidic residues" evidence="5">
    <location>
        <begin position="450"/>
        <end position="459"/>
    </location>
</feature>
<dbReference type="InterPro" id="IPR036259">
    <property type="entry name" value="MFS_trans_sf"/>
</dbReference>
<evidence type="ECO:0008006" key="9">
    <source>
        <dbReference type="Google" id="ProtNLM"/>
    </source>
</evidence>
<dbReference type="PANTHER" id="PTHR43826:SF3">
    <property type="entry name" value="GLUCOSE-6-PHOSPHATE EXCHANGER SLC37A4"/>
    <property type="match status" value="1"/>
</dbReference>
<name>A0ABN9PCC2_9DINO</name>
<protein>
    <recommendedName>
        <fullName evidence="9">Major facilitator superfamily (MFS) profile domain-containing protein</fullName>
    </recommendedName>
</protein>
<accession>A0ABN9PCC2</accession>
<evidence type="ECO:0000256" key="1">
    <source>
        <dbReference type="ARBA" id="ARBA00004127"/>
    </source>
</evidence>
<dbReference type="InterPro" id="IPR051337">
    <property type="entry name" value="OPA_Antiporter"/>
</dbReference>
<evidence type="ECO:0000256" key="2">
    <source>
        <dbReference type="ARBA" id="ARBA00022692"/>
    </source>
</evidence>
<organism evidence="7 8">
    <name type="scientific">Prorocentrum cordatum</name>
    <dbReference type="NCBI Taxonomy" id="2364126"/>
    <lineage>
        <taxon>Eukaryota</taxon>
        <taxon>Sar</taxon>
        <taxon>Alveolata</taxon>
        <taxon>Dinophyceae</taxon>
        <taxon>Prorocentrales</taxon>
        <taxon>Prorocentraceae</taxon>
        <taxon>Prorocentrum</taxon>
    </lineage>
</organism>
<evidence type="ECO:0000256" key="3">
    <source>
        <dbReference type="ARBA" id="ARBA00022989"/>
    </source>
</evidence>
<dbReference type="Gene3D" id="1.20.1250.20">
    <property type="entry name" value="MFS general substrate transporter like domains"/>
    <property type="match status" value="2"/>
</dbReference>
<keyword evidence="3 6" id="KW-1133">Transmembrane helix</keyword>
<evidence type="ECO:0000256" key="6">
    <source>
        <dbReference type="SAM" id="Phobius"/>
    </source>
</evidence>
<evidence type="ECO:0000256" key="4">
    <source>
        <dbReference type="ARBA" id="ARBA00023136"/>
    </source>
</evidence>
<comment type="subcellular location">
    <subcellularLocation>
        <location evidence="1">Endomembrane system</location>
        <topology evidence="1">Multi-pass membrane protein</topology>
    </subcellularLocation>
</comment>
<sequence>MLPRIAEELKIPVSKIGLPNSVFSAAYGLGKFFGSILTDYLPCAEFHTLGILLCGMDVAAVSLCRGIGSIAAAWSLQGALQALGWPFLSRVLLDKLPKEQCAKYWGVLSMAGNVGAMAAPYGTLATTRLGMSWRSTLRSFGASSAFVTLVVHAMLRRGGASKSSKAAVASMRTDDGSRAEKAQVEVKAAKATFRAAMLKILRSPAMWALFFCNSLSFGASKCTKEFESQKPAYLYFQKSCFSMCSFLQEWGSMYLRGTGLAATEMQTATLLFWAEIGGSLGAAFSGVVSASLGGRHALTCTLSALLGLASTSVLAVRSFAWRGRGGAPLSFGAACALQACSLAGINGVRTLAGPRSFDKVARHHGLQLGPANGLAELIGQVGSVLSGLPVGAAVGRATSAATAAGFSDDRATRAGWAAVPGILTLACGGMSMVNLALLPSERSRLASSSKCERVERVDATEDEEVTEKLKGA</sequence>
<dbReference type="Pfam" id="PF07690">
    <property type="entry name" value="MFS_1"/>
    <property type="match status" value="1"/>
</dbReference>
<keyword evidence="8" id="KW-1185">Reference proteome</keyword>
<reference evidence="7" key="1">
    <citation type="submission" date="2023-10" db="EMBL/GenBank/DDBJ databases">
        <authorList>
            <person name="Chen Y."/>
            <person name="Shah S."/>
            <person name="Dougan E. K."/>
            <person name="Thang M."/>
            <person name="Chan C."/>
        </authorList>
    </citation>
    <scope>NUCLEOTIDE SEQUENCE [LARGE SCALE GENOMIC DNA]</scope>
</reference>
<gene>
    <name evidence="7" type="ORF">PCOR1329_LOCUS1763</name>
</gene>
<feature type="region of interest" description="Disordered" evidence="5">
    <location>
        <begin position="446"/>
        <end position="472"/>
    </location>
</feature>
<comment type="caution">
    <text evidence="7">The sequence shown here is derived from an EMBL/GenBank/DDBJ whole genome shotgun (WGS) entry which is preliminary data.</text>
</comment>
<dbReference type="SUPFAM" id="SSF103473">
    <property type="entry name" value="MFS general substrate transporter"/>
    <property type="match status" value="2"/>
</dbReference>
<evidence type="ECO:0000313" key="7">
    <source>
        <dbReference type="EMBL" id="CAK0790505.1"/>
    </source>
</evidence>
<keyword evidence="4 6" id="KW-0472">Membrane</keyword>
<dbReference type="PANTHER" id="PTHR43826">
    <property type="entry name" value="GLUCOSE-6-PHOSPHATE EXCHANGER SLC37A4"/>
    <property type="match status" value="1"/>
</dbReference>
<keyword evidence="2 6" id="KW-0812">Transmembrane</keyword>
<dbReference type="InterPro" id="IPR011701">
    <property type="entry name" value="MFS"/>
</dbReference>
<dbReference type="EMBL" id="CAUYUJ010000436">
    <property type="protein sequence ID" value="CAK0790505.1"/>
    <property type="molecule type" value="Genomic_DNA"/>
</dbReference>
<dbReference type="Proteomes" id="UP001189429">
    <property type="component" value="Unassembled WGS sequence"/>
</dbReference>
<proteinExistence type="predicted"/>
<evidence type="ECO:0000256" key="5">
    <source>
        <dbReference type="SAM" id="MobiDB-lite"/>
    </source>
</evidence>
<evidence type="ECO:0000313" key="8">
    <source>
        <dbReference type="Proteomes" id="UP001189429"/>
    </source>
</evidence>
<feature type="transmembrane region" description="Helical" evidence="6">
    <location>
        <begin position="416"/>
        <end position="438"/>
    </location>
</feature>